<dbReference type="EMBL" id="GL945017">
    <property type="protein sequence ID" value="EGN56660.1"/>
    <property type="molecule type" value="Genomic_DNA"/>
</dbReference>
<dbReference type="PANTHER" id="PTHR46233">
    <property type="entry name" value="HYDROXYACYLGLUTATHIONE HYDROLASE GLOC"/>
    <property type="match status" value="1"/>
</dbReference>
<dbReference type="GO" id="GO:0046872">
    <property type="term" value="F:metal ion binding"/>
    <property type="evidence" value="ECO:0007669"/>
    <property type="project" value="UniProtKB-KW"/>
</dbReference>
<keyword evidence="3" id="KW-0378">Hydrolase</keyword>
<organism evidence="6 7">
    <name type="scientific">Hallella multisaccharivorax DSM 17128</name>
    <dbReference type="NCBI Taxonomy" id="688246"/>
    <lineage>
        <taxon>Bacteria</taxon>
        <taxon>Pseudomonadati</taxon>
        <taxon>Bacteroidota</taxon>
        <taxon>Bacteroidia</taxon>
        <taxon>Bacteroidales</taxon>
        <taxon>Prevotellaceae</taxon>
        <taxon>Hallella</taxon>
    </lineage>
</organism>
<dbReference type="InterPro" id="IPR051453">
    <property type="entry name" value="MBL_Glyoxalase_II"/>
</dbReference>
<protein>
    <submittedName>
        <fullName evidence="6">Beta-lactamase domain protein</fullName>
    </submittedName>
</protein>
<feature type="domain" description="Metallo-beta-lactamase" evidence="5">
    <location>
        <begin position="13"/>
        <end position="198"/>
    </location>
</feature>
<dbReference type="OrthoDB" id="9802248at2"/>
<keyword evidence="2" id="KW-0479">Metal-binding</keyword>
<dbReference type="Gene3D" id="3.60.15.10">
    <property type="entry name" value="Ribonuclease Z/Hydroxyacylglutathione hydrolase-like"/>
    <property type="match status" value="1"/>
</dbReference>
<evidence type="ECO:0000256" key="1">
    <source>
        <dbReference type="ARBA" id="ARBA00001947"/>
    </source>
</evidence>
<dbReference type="Pfam" id="PF00753">
    <property type="entry name" value="Lactamase_B"/>
    <property type="match status" value="1"/>
</dbReference>
<evidence type="ECO:0000256" key="3">
    <source>
        <dbReference type="ARBA" id="ARBA00022801"/>
    </source>
</evidence>
<dbReference type="SUPFAM" id="SSF56281">
    <property type="entry name" value="Metallo-hydrolase/oxidoreductase"/>
    <property type="match status" value="1"/>
</dbReference>
<evidence type="ECO:0000313" key="6">
    <source>
        <dbReference type="EMBL" id="EGN56660.1"/>
    </source>
</evidence>
<dbReference type="AlphaFoldDB" id="F8N9L8"/>
<comment type="cofactor">
    <cofactor evidence="1">
        <name>Zn(2+)</name>
        <dbReference type="ChEBI" id="CHEBI:29105"/>
    </cofactor>
</comment>
<reference evidence="7" key="1">
    <citation type="journal article" date="2011" name="Stand. Genomic Sci.">
        <title>Non-contiguous finished genome sequence of the opportunistic oral pathogen Prevotella multisaccharivorax type strain (PPPA20).</title>
        <authorList>
            <person name="Pati A."/>
            <person name="Gronow S."/>
            <person name="Lu M."/>
            <person name="Lapidus A."/>
            <person name="Nolan M."/>
            <person name="Lucas S."/>
            <person name="Hammon N."/>
            <person name="Deshpande S."/>
            <person name="Cheng J.F."/>
            <person name="Tapia R."/>
            <person name="Han C."/>
            <person name="Goodwin L."/>
            <person name="Pitluck S."/>
            <person name="Liolios K."/>
            <person name="Pagani I."/>
            <person name="Mavromatis K."/>
            <person name="Mikhailova N."/>
            <person name="Huntemann M."/>
            <person name="Chen A."/>
            <person name="Palaniappan K."/>
            <person name="Land M."/>
            <person name="Hauser L."/>
            <person name="Detter J.C."/>
            <person name="Brambilla E.M."/>
            <person name="Rohde M."/>
            <person name="Goker M."/>
            <person name="Woyke T."/>
            <person name="Bristow J."/>
            <person name="Eisen J.A."/>
            <person name="Markowitz V."/>
            <person name="Hugenholtz P."/>
            <person name="Kyrpides N.C."/>
            <person name="Klenk H.P."/>
            <person name="Ivanova N."/>
        </authorList>
    </citation>
    <scope>NUCLEOTIDE SEQUENCE [LARGE SCALE GENOMIC DNA]</scope>
    <source>
        <strain evidence="7">DSM 17128</strain>
    </source>
</reference>
<dbReference type="PANTHER" id="PTHR46233:SF3">
    <property type="entry name" value="HYDROXYACYLGLUTATHIONE HYDROLASE GLOC"/>
    <property type="match status" value="1"/>
</dbReference>
<dbReference type="HOGENOM" id="CLU_030571_5_3_10"/>
<dbReference type="InterPro" id="IPR001279">
    <property type="entry name" value="Metallo-B-lactamas"/>
</dbReference>
<dbReference type="RefSeq" id="WP_007573888.1">
    <property type="nucleotide sequence ID" value="NZ_BPTS01000001.1"/>
</dbReference>
<dbReference type="STRING" id="688246.Premu_1231"/>
<evidence type="ECO:0000313" key="7">
    <source>
        <dbReference type="Proteomes" id="UP000002772"/>
    </source>
</evidence>
<evidence type="ECO:0000259" key="5">
    <source>
        <dbReference type="SMART" id="SM00849"/>
    </source>
</evidence>
<dbReference type="eggNOG" id="COG0491">
    <property type="taxonomic scope" value="Bacteria"/>
</dbReference>
<name>F8N9L8_9BACT</name>
<proteinExistence type="predicted"/>
<keyword evidence="4" id="KW-0862">Zinc</keyword>
<dbReference type="SMART" id="SM00849">
    <property type="entry name" value="Lactamase_B"/>
    <property type="match status" value="1"/>
</dbReference>
<dbReference type="CDD" id="cd06262">
    <property type="entry name" value="metallo-hydrolase-like_MBL-fold"/>
    <property type="match status" value="1"/>
</dbReference>
<accession>F8N9L8</accession>
<gene>
    <name evidence="6" type="ORF">Premu_1231</name>
</gene>
<evidence type="ECO:0000256" key="4">
    <source>
        <dbReference type="ARBA" id="ARBA00022833"/>
    </source>
</evidence>
<dbReference type="Proteomes" id="UP000002772">
    <property type="component" value="Unassembled WGS sequence"/>
</dbReference>
<dbReference type="GO" id="GO:0016787">
    <property type="term" value="F:hydrolase activity"/>
    <property type="evidence" value="ECO:0007669"/>
    <property type="project" value="UniProtKB-KW"/>
</dbReference>
<evidence type="ECO:0000256" key="2">
    <source>
        <dbReference type="ARBA" id="ARBA00022723"/>
    </source>
</evidence>
<dbReference type="InterPro" id="IPR036866">
    <property type="entry name" value="RibonucZ/Hydroxyglut_hydro"/>
</dbReference>
<keyword evidence="7" id="KW-1185">Reference proteome</keyword>
<sequence>MLNIQRFICNPLRENTYIVSDESKECVIIDCGAYYEPEKEAIREYIKSNGLMPKHNIATHGHVDHHLGDKFIFDTWGLKPEVATADQTFIKRMPEQAQAICGLEGLTDDDFVSVGRCLDGSDTIDYGNHSFTILETPGHSPGGLTFYCENEKVAFTGDTLFRGSIGRTDFEGGSMFLMVMSLRMLSQLPDNVRVLPGHGPETTIGLEVAGNPYLDR</sequence>